<reference evidence="1 2" key="1">
    <citation type="submission" date="2017-12" db="EMBL/GenBank/DDBJ databases">
        <title>Comparative genomics of Botrytis spp.</title>
        <authorList>
            <person name="Valero-Jimenez C.A."/>
            <person name="Tapia P."/>
            <person name="Veloso J."/>
            <person name="Silva-Moreno E."/>
            <person name="Staats M."/>
            <person name="Valdes J.H."/>
            <person name="Van Kan J.A.L."/>
        </authorList>
    </citation>
    <scope>NUCLEOTIDE SEQUENCE [LARGE SCALE GENOMIC DNA]</scope>
    <source>
        <strain evidence="1 2">MUCL435</strain>
    </source>
</reference>
<dbReference type="Proteomes" id="UP000308671">
    <property type="component" value="Unassembled WGS sequence"/>
</dbReference>
<organism evidence="1 2">
    <name type="scientific">Botrytis galanthina</name>
    <dbReference type="NCBI Taxonomy" id="278940"/>
    <lineage>
        <taxon>Eukaryota</taxon>
        <taxon>Fungi</taxon>
        <taxon>Dikarya</taxon>
        <taxon>Ascomycota</taxon>
        <taxon>Pezizomycotina</taxon>
        <taxon>Leotiomycetes</taxon>
        <taxon>Helotiales</taxon>
        <taxon>Sclerotiniaceae</taxon>
        <taxon>Botrytis</taxon>
    </lineage>
</organism>
<keyword evidence="2" id="KW-1185">Reference proteome</keyword>
<protein>
    <submittedName>
        <fullName evidence="1">Uncharacterized protein</fullName>
    </submittedName>
</protein>
<accession>A0A4S8QZY9</accession>
<comment type="caution">
    <text evidence="1">The sequence shown here is derived from an EMBL/GenBank/DDBJ whole genome shotgun (WGS) entry which is preliminary data.</text>
</comment>
<name>A0A4S8QZY9_9HELO</name>
<evidence type="ECO:0000313" key="2">
    <source>
        <dbReference type="Proteomes" id="UP000308671"/>
    </source>
</evidence>
<dbReference type="EMBL" id="PQXL01000389">
    <property type="protein sequence ID" value="THV46394.1"/>
    <property type="molecule type" value="Genomic_DNA"/>
</dbReference>
<evidence type="ECO:0000313" key="1">
    <source>
        <dbReference type="EMBL" id="THV46394.1"/>
    </source>
</evidence>
<proteinExistence type="predicted"/>
<dbReference type="OrthoDB" id="3503666at2759"/>
<gene>
    <name evidence="1" type="ORF">BGAL_0389g00030</name>
</gene>
<dbReference type="AlphaFoldDB" id="A0A4S8QZY9"/>
<sequence length="373" mass="43427">MATVLNDIPRHHELSYSCNNRSLTINYDYSLGHTESEGETLEYTLTQYATFTEKVIVKIQFPEAQNTFRCNVSTFGIRHTVDYGPLNQTENLHRIADVVRVLKDFRLLRSLEVSLSLDTEDFDQISCVAPFFDLRGRFQQWGMKYRCGRSRNYISIGPSSPLYTRLERLNDTRISFAITLEYCQLASHQQKRTFISITPKNLTSRKRSKNAQMASGITWHSELSYHHGTLTINYDYEDSDVKYHISQYAPITREIVFNICFPEPDNDNSGLRRVEEDLSEIIETLNDEFDLCRSDIKFWLREHDISQISCALEFRHLRWRTTFEYYVGGYCQETVDMDSDWYAELITSHCSDGSSTDSDSDGEVCYTRVTDSD</sequence>